<evidence type="ECO:0000313" key="4">
    <source>
        <dbReference type="Proteomes" id="UP001410795"/>
    </source>
</evidence>
<feature type="region of interest" description="Disordered" evidence="1">
    <location>
        <begin position="329"/>
        <end position="360"/>
    </location>
</feature>
<dbReference type="PROSITE" id="PS50172">
    <property type="entry name" value="BRCT"/>
    <property type="match status" value="1"/>
</dbReference>
<dbReference type="Pfam" id="PF00929">
    <property type="entry name" value="RNase_T"/>
    <property type="match status" value="1"/>
</dbReference>
<dbReference type="SMART" id="SM00479">
    <property type="entry name" value="EXOIII"/>
    <property type="match status" value="1"/>
</dbReference>
<dbReference type="InterPro" id="IPR001357">
    <property type="entry name" value="BRCT_dom"/>
</dbReference>
<dbReference type="Gene3D" id="3.40.50.10190">
    <property type="entry name" value="BRCT domain"/>
    <property type="match status" value="1"/>
</dbReference>
<name>A0ABP7B1M0_9MICO</name>
<sequence>MLDFIAIDFETANSYRGSPCSVGLVRVRDGQVVDERHWLIRPPIGADWFDGWNTSIHGITADMVADAPRWSEILPHIVSFIGDDVVVAHNAAFDTGVIRYACAVDNIEWPELKFLCTLVLARRALSLPSYRLPFVAESLGYELEAHHDALADARAVVEIVRRLTQTQHTADIGGLAESVGVALGTMGRGIYKGSVATGGGSGRAFTPIEVNSDADPEGYLYGRVVVFTGALLSMTRDMARQECARLGATPEENTTKRTNVLVVGDINPAVLRPGSSLTGKARRAFELQDKGQEIEVMTEDDFLRCLDGNTLDGVEVLLRTDRSAVDAAGASAAVTREDSTAARSEAKPVKPPRPLRREPIPTDQVCSVEGCDAVAAFKTRTKPTWCSAHVAEIQLTGGLRALESFTHPDDWQLTECVACGVEAHYRFAYTLDKNQYSEPTCRACYWRNWAAEGRRLQGEWAYLTPVSFEEARAHAEANGFDYLGPLTAPSYGGDPHLTRCRRCGKISADRLGDIGFGCTCQPRG</sequence>
<dbReference type="PANTHER" id="PTHR30231">
    <property type="entry name" value="DNA POLYMERASE III SUBUNIT EPSILON"/>
    <property type="match status" value="1"/>
</dbReference>
<dbReference type="InterPro" id="IPR013520">
    <property type="entry name" value="Ribonucl_H"/>
</dbReference>
<dbReference type="Proteomes" id="UP001410795">
    <property type="component" value="Unassembled WGS sequence"/>
</dbReference>
<dbReference type="SUPFAM" id="SSF53098">
    <property type="entry name" value="Ribonuclease H-like"/>
    <property type="match status" value="1"/>
</dbReference>
<feature type="compositionally biased region" description="Basic and acidic residues" evidence="1">
    <location>
        <begin position="335"/>
        <end position="348"/>
    </location>
</feature>
<evidence type="ECO:0000259" key="2">
    <source>
        <dbReference type="PROSITE" id="PS50172"/>
    </source>
</evidence>
<dbReference type="InterPro" id="IPR012337">
    <property type="entry name" value="RNaseH-like_sf"/>
</dbReference>
<reference evidence="4" key="1">
    <citation type="journal article" date="2019" name="Int. J. Syst. Evol. Microbiol.">
        <title>The Global Catalogue of Microorganisms (GCM) 10K type strain sequencing project: providing services to taxonomists for standard genome sequencing and annotation.</title>
        <authorList>
            <consortium name="The Broad Institute Genomics Platform"/>
            <consortium name="The Broad Institute Genome Sequencing Center for Infectious Disease"/>
            <person name="Wu L."/>
            <person name="Ma J."/>
        </authorList>
    </citation>
    <scope>NUCLEOTIDE SEQUENCE [LARGE SCALE GENOMIC DNA]</scope>
    <source>
        <strain evidence="4">JCM 16546</strain>
    </source>
</reference>
<dbReference type="CDD" id="cd17748">
    <property type="entry name" value="BRCT_DNA_ligase_like"/>
    <property type="match status" value="1"/>
</dbReference>
<feature type="domain" description="BRCT" evidence="2">
    <location>
        <begin position="215"/>
        <end position="319"/>
    </location>
</feature>
<dbReference type="EMBL" id="BAAAYV010000002">
    <property type="protein sequence ID" value="GAA3645114.1"/>
    <property type="molecule type" value="Genomic_DNA"/>
</dbReference>
<evidence type="ECO:0000313" key="3">
    <source>
        <dbReference type="EMBL" id="GAA3645114.1"/>
    </source>
</evidence>
<dbReference type="PANTHER" id="PTHR30231:SF42">
    <property type="entry name" value="EXONUCLEASE"/>
    <property type="match status" value="1"/>
</dbReference>
<protein>
    <recommendedName>
        <fullName evidence="2">BRCT domain-containing protein</fullName>
    </recommendedName>
</protein>
<evidence type="ECO:0000256" key="1">
    <source>
        <dbReference type="SAM" id="MobiDB-lite"/>
    </source>
</evidence>
<accession>A0ABP7B1M0</accession>
<organism evidence="3 4">
    <name type="scientific">Microbacterium marinilacus</name>
    <dbReference type="NCBI Taxonomy" id="415209"/>
    <lineage>
        <taxon>Bacteria</taxon>
        <taxon>Bacillati</taxon>
        <taxon>Actinomycetota</taxon>
        <taxon>Actinomycetes</taxon>
        <taxon>Micrococcales</taxon>
        <taxon>Microbacteriaceae</taxon>
        <taxon>Microbacterium</taxon>
    </lineage>
</organism>
<dbReference type="InterPro" id="IPR036397">
    <property type="entry name" value="RNaseH_sf"/>
</dbReference>
<gene>
    <name evidence="3" type="ORF">GCM10022202_00350</name>
</gene>
<proteinExistence type="predicted"/>
<dbReference type="InterPro" id="IPR036420">
    <property type="entry name" value="BRCT_dom_sf"/>
</dbReference>
<dbReference type="CDD" id="cd06130">
    <property type="entry name" value="DNA_pol_III_epsilon_like"/>
    <property type="match status" value="1"/>
</dbReference>
<dbReference type="SUPFAM" id="SSF52113">
    <property type="entry name" value="BRCT domain"/>
    <property type="match status" value="1"/>
</dbReference>
<dbReference type="Gene3D" id="3.30.420.10">
    <property type="entry name" value="Ribonuclease H-like superfamily/Ribonuclease H"/>
    <property type="match status" value="1"/>
</dbReference>
<comment type="caution">
    <text evidence="3">The sequence shown here is derived from an EMBL/GenBank/DDBJ whole genome shotgun (WGS) entry which is preliminary data.</text>
</comment>
<dbReference type="RefSeq" id="WP_221857738.1">
    <property type="nucleotide sequence ID" value="NZ_BAAAYV010000002.1"/>
</dbReference>
<keyword evidence="4" id="KW-1185">Reference proteome</keyword>